<proteinExistence type="predicted"/>
<dbReference type="Pfam" id="PF20736">
    <property type="entry name" value="Glyco_hydro127M"/>
    <property type="match status" value="1"/>
</dbReference>
<protein>
    <submittedName>
        <fullName evidence="4">Glycoside hydrolase family 127 protein</fullName>
    </submittedName>
</protein>
<dbReference type="Pfam" id="PF20620">
    <property type="entry name" value="DUF6805"/>
    <property type="match status" value="1"/>
</dbReference>
<dbReference type="PANTHER" id="PTHR31151:SF0">
    <property type="entry name" value="PROLINE-TRNA LIGASE (DUF1680)"/>
    <property type="match status" value="1"/>
</dbReference>
<evidence type="ECO:0000259" key="1">
    <source>
        <dbReference type="Pfam" id="PF07944"/>
    </source>
</evidence>
<dbReference type="PROSITE" id="PS51318">
    <property type="entry name" value="TAT"/>
    <property type="match status" value="1"/>
</dbReference>
<keyword evidence="5" id="KW-1185">Reference proteome</keyword>
<evidence type="ECO:0000259" key="3">
    <source>
        <dbReference type="Pfam" id="PF20736"/>
    </source>
</evidence>
<keyword evidence="4" id="KW-0378">Hydrolase</keyword>
<comment type="caution">
    <text evidence="4">The sequence shown here is derived from an EMBL/GenBank/DDBJ whole genome shotgun (WGS) entry which is preliminary data.</text>
</comment>
<dbReference type="SUPFAM" id="SSF48208">
    <property type="entry name" value="Six-hairpin glycosidases"/>
    <property type="match status" value="1"/>
</dbReference>
<organism evidence="4 5">
    <name type="scientific">Sphingomonas oligophenolica</name>
    <dbReference type="NCBI Taxonomy" id="301154"/>
    <lineage>
        <taxon>Bacteria</taxon>
        <taxon>Pseudomonadati</taxon>
        <taxon>Pseudomonadota</taxon>
        <taxon>Alphaproteobacteria</taxon>
        <taxon>Sphingomonadales</taxon>
        <taxon>Sphingomonadaceae</taxon>
        <taxon>Sphingomonas</taxon>
    </lineage>
</organism>
<dbReference type="EMBL" id="JBDIME010000003">
    <property type="protein sequence ID" value="MEN2789173.1"/>
    <property type="molecule type" value="Genomic_DNA"/>
</dbReference>
<dbReference type="InterPro" id="IPR008928">
    <property type="entry name" value="6-hairpin_glycosidase_sf"/>
</dbReference>
<accession>A0ABU9Y044</accession>
<feature type="domain" description="Non-reducing end beta-L-arabinofuranosidase-like GH127 middle" evidence="3">
    <location>
        <begin position="441"/>
        <end position="534"/>
    </location>
</feature>
<dbReference type="RefSeq" id="WP_343891828.1">
    <property type="nucleotide sequence ID" value="NZ_BAAAEH010000047.1"/>
</dbReference>
<dbReference type="GO" id="GO:0016787">
    <property type="term" value="F:hydrolase activity"/>
    <property type="evidence" value="ECO:0007669"/>
    <property type="project" value="UniProtKB-KW"/>
</dbReference>
<dbReference type="InterPro" id="IPR012878">
    <property type="entry name" value="Beta-AFase-like_GH127_cat"/>
</dbReference>
<feature type="domain" description="Glycoside hydrolase GH146 substrate-binding" evidence="2">
    <location>
        <begin position="647"/>
        <end position="773"/>
    </location>
</feature>
<reference evidence="4 5" key="1">
    <citation type="submission" date="2024-05" db="EMBL/GenBank/DDBJ databases">
        <authorList>
            <person name="Liu Q."/>
            <person name="Xin Y.-H."/>
        </authorList>
    </citation>
    <scope>NUCLEOTIDE SEQUENCE [LARGE SCALE GENOMIC DNA]</scope>
    <source>
        <strain evidence="4 5">CGMCC 1.10181</strain>
    </source>
</reference>
<dbReference type="PANTHER" id="PTHR31151">
    <property type="entry name" value="PROLINE-TRNA LIGASE (DUF1680)"/>
    <property type="match status" value="1"/>
</dbReference>
<dbReference type="InterPro" id="IPR006311">
    <property type="entry name" value="TAT_signal"/>
</dbReference>
<dbReference type="Pfam" id="PF07944">
    <property type="entry name" value="Beta-AFase-like_GH127_cat"/>
    <property type="match status" value="1"/>
</dbReference>
<evidence type="ECO:0000259" key="2">
    <source>
        <dbReference type="Pfam" id="PF20620"/>
    </source>
</evidence>
<name>A0ABU9Y044_9SPHN</name>
<feature type="domain" description="Non-reducing end beta-L-arabinofuranosidase-like GH127 catalytic" evidence="1">
    <location>
        <begin position="45"/>
        <end position="431"/>
    </location>
</feature>
<evidence type="ECO:0000313" key="4">
    <source>
        <dbReference type="EMBL" id="MEN2789173.1"/>
    </source>
</evidence>
<dbReference type="InterPro" id="IPR046544">
    <property type="entry name" value="GH146_SB_dom"/>
</dbReference>
<dbReference type="InterPro" id="IPR049046">
    <property type="entry name" value="Beta-AFase-like_GH127_middle"/>
</dbReference>
<gene>
    <name evidence="4" type="ORF">ABC974_06015</name>
</gene>
<dbReference type="Proteomes" id="UP001419910">
    <property type="component" value="Unassembled WGS sequence"/>
</dbReference>
<evidence type="ECO:0000313" key="5">
    <source>
        <dbReference type="Proteomes" id="UP001419910"/>
    </source>
</evidence>
<sequence>MRDFAATRRQFVMGTSAVALAAGLAGPAFALARLSTAAPIASRHVLLKPSIFADAIAANRRFLLSLDPLRLLHNFYVSAGLPVRGPAYGGWEAQGIAGHTLGHWMSACSLRIAHDGDPELAAKLDSALVEMARIQAAQGDGYLAGGTVERNGKTIDGKIVFEEVRRGDIRTRGWDLNGAWVPVYTWHKVQTGLIDSYKAAGNQRALPILLGVADYFGRIVEGLSDAQVQQLLHAEHGGINEAYAETFALTGNPRWLRIAEKLRHREVLDPLTEQRDILAGLHANTQIPKLVGLARLHELTGNPAHATAARFFFDRVAYHHSYVIGGNSEREHFGQPDQLADRLSTATCEACNSYNMLKLTRHLYGWQPRAALFDFYERVQLNHMIAHQRPDTGMFAYFMPLETGARREFSTPDNSFWCCVGSGMESHAKHADSIYWHDPATLYVNLFIPSRLDWRERGLTIDLETRYPMDGEVTLAVRAAPPAATAIALRIPGWATGATVMLDGKPIEPARRDGYAVLHRRWRAGERLTLSLPMTLRSEAIPGDPSTVAFLSGPLVLAADLGPGAVPFDGTPPALLVPGDATAVPQPVPGEAHRYRLSPIMGEAVELKPFFAMYDRRTAVYFRTFTAESWAAGKEGYLSAEAARADLVRRTADIFHIGEMQSERDHGFTSTDSAAGQFYGRSSRRLPAGQTMRFRMARRPGAAILRVTYWGDDVDRLAEISADGSPIATERRAAPGKSDWVVVDYPLPPVTTPSSEIAFAARQGDTVVYDVRVIAPAAS</sequence>